<dbReference type="Pfam" id="PF14542">
    <property type="entry name" value="Acetyltransf_CG"/>
    <property type="match status" value="1"/>
</dbReference>
<dbReference type="GO" id="GO:0016740">
    <property type="term" value="F:transferase activity"/>
    <property type="evidence" value="ECO:0007669"/>
    <property type="project" value="UniProtKB-KW"/>
</dbReference>
<evidence type="ECO:0000259" key="1">
    <source>
        <dbReference type="PROSITE" id="PS51729"/>
    </source>
</evidence>
<accession>A0A0R2FI04</accession>
<feature type="domain" description="N-acetyltransferase" evidence="1">
    <location>
        <begin position="4"/>
        <end position="93"/>
    </location>
</feature>
<dbReference type="Proteomes" id="UP000051727">
    <property type="component" value="Unassembled WGS sequence"/>
</dbReference>
<evidence type="ECO:0000313" key="3">
    <source>
        <dbReference type="Proteomes" id="UP000051727"/>
    </source>
</evidence>
<dbReference type="PANTHER" id="PTHR31435:SF10">
    <property type="entry name" value="BSR4717 PROTEIN"/>
    <property type="match status" value="1"/>
</dbReference>
<dbReference type="Gene3D" id="3.40.630.30">
    <property type="match status" value="1"/>
</dbReference>
<dbReference type="OrthoDB" id="9793389at2"/>
<dbReference type="InterPro" id="IPR016181">
    <property type="entry name" value="Acyl_CoA_acyltransferase"/>
</dbReference>
<dbReference type="InterPro" id="IPR031165">
    <property type="entry name" value="GNAT_YJDJ"/>
</dbReference>
<evidence type="ECO:0000313" key="2">
    <source>
        <dbReference type="EMBL" id="KRN28281.1"/>
    </source>
</evidence>
<organism evidence="2 3">
    <name type="scientific">Liquorilactobacillus mali</name>
    <dbReference type="NCBI Taxonomy" id="1618"/>
    <lineage>
        <taxon>Bacteria</taxon>
        <taxon>Bacillati</taxon>
        <taxon>Bacillota</taxon>
        <taxon>Bacilli</taxon>
        <taxon>Lactobacillales</taxon>
        <taxon>Lactobacillaceae</taxon>
        <taxon>Liquorilactobacillus</taxon>
    </lineage>
</organism>
<proteinExistence type="predicted"/>
<dbReference type="EMBL" id="JQAR01000015">
    <property type="protein sequence ID" value="KRN28281.1"/>
    <property type="molecule type" value="Genomic_DNA"/>
</dbReference>
<dbReference type="PROSITE" id="PS51729">
    <property type="entry name" value="GNAT_YJDJ"/>
    <property type="match status" value="1"/>
</dbReference>
<reference evidence="2 3" key="1">
    <citation type="journal article" date="2015" name="Genome Announc.">
        <title>Expanding the biotechnology potential of lactobacilli through comparative genomics of 213 strains and associated genera.</title>
        <authorList>
            <person name="Sun Z."/>
            <person name="Harris H.M."/>
            <person name="McCann A."/>
            <person name="Guo C."/>
            <person name="Argimon S."/>
            <person name="Zhang W."/>
            <person name="Yang X."/>
            <person name="Jeffery I.B."/>
            <person name="Cooney J.C."/>
            <person name="Kagawa T.F."/>
            <person name="Liu W."/>
            <person name="Song Y."/>
            <person name="Salvetti E."/>
            <person name="Wrobel A."/>
            <person name="Rasinkangas P."/>
            <person name="Parkhill J."/>
            <person name="Rea M.C."/>
            <person name="O'Sullivan O."/>
            <person name="Ritari J."/>
            <person name="Douillard F.P."/>
            <person name="Paul Ross R."/>
            <person name="Yang R."/>
            <person name="Briner A.E."/>
            <person name="Felis G.E."/>
            <person name="de Vos W.M."/>
            <person name="Barrangou R."/>
            <person name="Klaenhammer T.R."/>
            <person name="Caufield P.W."/>
            <person name="Cui Y."/>
            <person name="Zhang H."/>
            <person name="O'Toole P.W."/>
        </authorList>
    </citation>
    <scope>NUCLEOTIDE SEQUENCE [LARGE SCALE GENOMIC DNA]</scope>
    <source>
        <strain evidence="2 3">ATCC 27304</strain>
    </source>
</reference>
<dbReference type="RefSeq" id="WP_056991545.1">
    <property type="nucleotide sequence ID" value="NZ_JATAAJ010000022.1"/>
</dbReference>
<keyword evidence="2" id="KW-0808">Transferase</keyword>
<name>A0A0R2FI04_9LACO</name>
<protein>
    <submittedName>
        <fullName evidence="2">Acetyltransferase</fullName>
    </submittedName>
</protein>
<dbReference type="PANTHER" id="PTHR31435">
    <property type="entry name" value="PROTEIN NATD1"/>
    <property type="match status" value="1"/>
</dbReference>
<comment type="caution">
    <text evidence="2">The sequence shown here is derived from an EMBL/GenBank/DDBJ whole genome shotgun (WGS) entry which is preliminary data.</text>
</comment>
<dbReference type="InterPro" id="IPR045057">
    <property type="entry name" value="Gcn5-rel_NAT"/>
</dbReference>
<dbReference type="STRING" id="1618.IV36_GL000533"/>
<dbReference type="SUPFAM" id="SSF55729">
    <property type="entry name" value="Acyl-CoA N-acyltransferases (Nat)"/>
    <property type="match status" value="1"/>
</dbReference>
<sequence>MITKFTENSFDYYRSESDKKPVAHIGFSLLDNSQTYLVEHTWVDENARGTGLAGKITKDFLAKVTEESKKVIPLCPYTKKFFENHAEYQHLLKEENN</sequence>
<gene>
    <name evidence="2" type="ORF">IV36_GL000533</name>
</gene>
<dbReference type="AlphaFoldDB" id="A0A0R2FI04"/>
<dbReference type="PATRIC" id="fig|1618.3.peg.533"/>